<dbReference type="PANTHER" id="PTHR23015:SF4">
    <property type="entry name" value="DUF38 DOMAIN-CONTAINING PROTEIN-RELATED"/>
    <property type="match status" value="1"/>
</dbReference>
<dbReference type="EMBL" id="BX284603">
    <property type="protein sequence ID" value="CCD73919.1"/>
    <property type="molecule type" value="Genomic_DNA"/>
</dbReference>
<evidence type="ECO:0000313" key="2">
    <source>
        <dbReference type="EMBL" id="CCD73919.1"/>
    </source>
</evidence>
<dbReference type="AlphaFoldDB" id="Q95Y66"/>
<dbReference type="Bgee" id="WBGene00022487">
    <property type="expression patterns" value="Expressed in adult organism and 1 other cell type or tissue"/>
</dbReference>
<reference evidence="2" key="1">
    <citation type="journal article" date="1998" name="Science, e1252229">
        <title>Genome sequence of the nematode C. elegans: a platform for investigating biology.</title>
        <authorList>
            <consortium name="The C. elegans sequencing consortium"/>
            <person name="Sulson J.E."/>
            <person name="Waterston R."/>
        </authorList>
    </citation>
    <scope>NUCLEOTIDE SEQUENCE</scope>
    <source>
        <strain evidence="2">Bristol N2</strain>
    </source>
</reference>
<accession>Q95Y66</accession>
<dbReference type="PhylomeDB" id="Q95Y66"/>
<feature type="domain" description="DUF38" evidence="1">
    <location>
        <begin position="72"/>
        <end position="211"/>
    </location>
</feature>
<sequence length="253" mass="30221">MSDEHIEPKLLDMPVEIAEQILEKLPFPVAKQDKRIEGGNFVKIAFKDLELLLNRVYRLHFAINAKNKTAHDFVTPLMEVLKAKKCVHATELTFWSFSFNDIISILQFFDDQVLKRIEILCTERIDHIERIFDLPQWKNASNFELRGTVFNHEHIEQLFHFKEFQIALDEFSIQDARKLKDDLMERSTFQKCTISEFPNGNRIEIVRVFWPEYNGNYHHNNFIHSFDSSSFRIICDHYFYGNTLKWEFTIERL</sequence>
<dbReference type="InterPro" id="IPR002900">
    <property type="entry name" value="DUF38/FTH_CAE_spp"/>
</dbReference>
<dbReference type="STRING" id="6239.Y119D3B.9.1"/>
<dbReference type="HOGENOM" id="CLU_030831_3_1_1"/>
<organism evidence="2">
    <name type="scientific">Caenorhabditis elegans</name>
    <dbReference type="NCBI Taxonomy" id="6239"/>
    <lineage>
        <taxon>Eukaryota</taxon>
        <taxon>Metazoa</taxon>
        <taxon>Ecdysozoa</taxon>
        <taxon>Nematoda</taxon>
        <taxon>Chromadorea</taxon>
        <taxon>Rhabditida</taxon>
        <taxon>Rhabditina</taxon>
        <taxon>Rhabditomorpha</taxon>
        <taxon>Rhabditoidea</taxon>
        <taxon>Rhabditidae</taxon>
        <taxon>Peloderinae</taxon>
        <taxon>Caenorhabditis</taxon>
    </lineage>
</organism>
<dbReference type="PANTHER" id="PTHR23015">
    <property type="entry name" value="UNCHARACTERIZED C.ELEGANS PROTEIN"/>
    <property type="match status" value="1"/>
</dbReference>
<dbReference type="PaxDb" id="6239-Y119D3B.9"/>
<dbReference type="InParanoid" id="Q95Y66"/>
<evidence type="ECO:0000259" key="1">
    <source>
        <dbReference type="Pfam" id="PF01827"/>
    </source>
</evidence>
<dbReference type="UCSC" id="Y119D3B.9">
    <property type="organism name" value="c. elegans"/>
</dbReference>
<proteinExistence type="predicted"/>
<name>Q95Y66_CAEEL</name>
<dbReference type="Pfam" id="PF01827">
    <property type="entry name" value="FTH"/>
    <property type="match status" value="1"/>
</dbReference>
<gene>
    <name evidence="2" type="primary">fbxa-21</name>
    <name evidence="2" type="ORF">CELE_Y119D3B.9</name>
</gene>
<dbReference type="InterPro" id="IPR040161">
    <property type="entry name" value="FB224"/>
</dbReference>
<protein>
    <submittedName>
        <fullName evidence="2">FTH domain-containing protein</fullName>
    </submittedName>
</protein>
<reference evidence="2" key="2">
    <citation type="submission" date="2003-03" db="EMBL/GenBank/DDBJ databases">
        <authorList>
            <person name="Sulson J.E."/>
            <person name="Waterston R."/>
        </authorList>
    </citation>
    <scope>NUCLEOTIDE SEQUENCE</scope>
    <source>
        <strain evidence="2">Bristol N2</strain>
    </source>
</reference>
<reference evidence="2" key="3">
    <citation type="submission" date="2020-10" db="EMBL/GenBank/DDBJ databases">
        <authorList>
            <consortium name="WormBase Consortium"/>
            <person name="WormBase"/>
        </authorList>
    </citation>
    <scope>NUCLEOTIDE SEQUENCE</scope>
    <source>
        <strain evidence="2">Bristol N2</strain>
    </source>
</reference>